<reference evidence="1 2" key="1">
    <citation type="submission" date="2018-09" db="EMBL/GenBank/DDBJ databases">
        <authorList>
            <person name="Grouzdev D.S."/>
            <person name="Krutkina M.S."/>
        </authorList>
    </citation>
    <scope>NUCLEOTIDE SEQUENCE [LARGE SCALE GENOMIC DNA]</scope>
    <source>
        <strain evidence="1 2">RmlP001</strain>
    </source>
</reference>
<dbReference type="EMBL" id="QYBC01000004">
    <property type="protein sequence ID" value="RYB06330.1"/>
    <property type="molecule type" value="Genomic_DNA"/>
</dbReference>
<dbReference type="InterPro" id="IPR007459">
    <property type="entry name" value="DNA_pol3_chi"/>
</dbReference>
<dbReference type="Gene3D" id="3.40.50.10110">
    <property type="entry name" value="DNA polymerase III subunit chi"/>
    <property type="match status" value="1"/>
</dbReference>
<dbReference type="GO" id="GO:0003677">
    <property type="term" value="F:DNA binding"/>
    <property type="evidence" value="ECO:0007669"/>
    <property type="project" value="InterPro"/>
</dbReference>
<dbReference type="Pfam" id="PF04364">
    <property type="entry name" value="DNA_pol3_chi"/>
    <property type="match status" value="1"/>
</dbReference>
<dbReference type="GO" id="GO:0032298">
    <property type="term" value="P:positive regulation of DNA-templated DNA replication initiation"/>
    <property type="evidence" value="ECO:0007669"/>
    <property type="project" value="TreeGrafter"/>
</dbReference>
<keyword evidence="2" id="KW-1185">Reference proteome</keyword>
<evidence type="ECO:0000313" key="2">
    <source>
        <dbReference type="Proteomes" id="UP000289411"/>
    </source>
</evidence>
<dbReference type="PANTHER" id="PTHR38767">
    <property type="entry name" value="DNA POLYMERASE III SUBUNIT CHI"/>
    <property type="match status" value="1"/>
</dbReference>
<dbReference type="NCBIfam" id="NF004347">
    <property type="entry name" value="PRK05728.1-4"/>
    <property type="match status" value="1"/>
</dbReference>
<dbReference type="SUPFAM" id="SSF102400">
    <property type="entry name" value="DNA polymerase III chi subunit"/>
    <property type="match status" value="1"/>
</dbReference>
<sequence length="152" mass="16961">MAEVWFYHLDRWPLDRALPALLEKSVQRGWRAAVQAASTERMDALDQALWTYDEASFLAHGTVRDGDAALQPIVLTTGSDNPNGAAIRFMVDGTDVVAALEAGPYERVVLMFDGNDAEERAGARLQWSALKKAGHDVAYWQQNEDGRWEKRG</sequence>
<accession>A0A4Q2REI2</accession>
<dbReference type="InterPro" id="IPR036768">
    <property type="entry name" value="PolIII_chi_sf"/>
</dbReference>
<dbReference type="PANTHER" id="PTHR38767:SF1">
    <property type="entry name" value="DNA POLYMERASE III SUBUNIT CHI"/>
    <property type="match status" value="1"/>
</dbReference>
<proteinExistence type="predicted"/>
<dbReference type="Proteomes" id="UP000289411">
    <property type="component" value="Unassembled WGS sequence"/>
</dbReference>
<evidence type="ECO:0000313" key="1">
    <source>
        <dbReference type="EMBL" id="RYB06330.1"/>
    </source>
</evidence>
<dbReference type="AlphaFoldDB" id="A0A4Q2REI2"/>
<dbReference type="GO" id="GO:0006260">
    <property type="term" value="P:DNA replication"/>
    <property type="evidence" value="ECO:0007669"/>
    <property type="project" value="InterPro"/>
</dbReference>
<dbReference type="OrthoDB" id="9795973at2"/>
<name>A0A4Q2REI2_9HYPH</name>
<gene>
    <name evidence="1" type="ORF">D3272_06140</name>
</gene>
<protein>
    <submittedName>
        <fullName evidence="1">DNA polymerase III subunit chi</fullName>
    </submittedName>
</protein>
<comment type="caution">
    <text evidence="1">The sequence shown here is derived from an EMBL/GenBank/DDBJ whole genome shotgun (WGS) entry which is preliminary data.</text>
</comment>
<dbReference type="GO" id="GO:0003887">
    <property type="term" value="F:DNA-directed DNA polymerase activity"/>
    <property type="evidence" value="ECO:0007669"/>
    <property type="project" value="InterPro"/>
</dbReference>
<dbReference type="RefSeq" id="WP_129218267.1">
    <property type="nucleotide sequence ID" value="NZ_QYBC01000004.1"/>
</dbReference>
<reference evidence="1 2" key="2">
    <citation type="submission" date="2019-02" db="EMBL/GenBank/DDBJ databases">
        <title>'Lichenibacterium ramalinii' gen. nov. sp. nov., 'Lichenibacterium minor' gen. nov. sp. nov.</title>
        <authorList>
            <person name="Pankratov T."/>
        </authorList>
    </citation>
    <scope>NUCLEOTIDE SEQUENCE [LARGE SCALE GENOMIC DNA]</scope>
    <source>
        <strain evidence="1 2">RmlP001</strain>
    </source>
</reference>
<organism evidence="1 2">
    <name type="scientific">Lichenibacterium ramalinae</name>
    <dbReference type="NCBI Taxonomy" id="2316527"/>
    <lineage>
        <taxon>Bacteria</taxon>
        <taxon>Pseudomonadati</taxon>
        <taxon>Pseudomonadota</taxon>
        <taxon>Alphaproteobacteria</taxon>
        <taxon>Hyphomicrobiales</taxon>
        <taxon>Lichenihabitantaceae</taxon>
        <taxon>Lichenibacterium</taxon>
    </lineage>
</organism>